<dbReference type="Gene3D" id="3.40.50.150">
    <property type="entry name" value="Vaccinia Virus protein VP39"/>
    <property type="match status" value="1"/>
</dbReference>
<dbReference type="InterPro" id="IPR029063">
    <property type="entry name" value="SAM-dependent_MTases_sf"/>
</dbReference>
<keyword evidence="1" id="KW-0489">Methyltransferase</keyword>
<evidence type="ECO:0000313" key="6">
    <source>
        <dbReference type="Proteomes" id="UP000772434"/>
    </source>
</evidence>
<proteinExistence type="predicted"/>
<keyword evidence="3" id="KW-0949">S-adenosyl-L-methionine</keyword>
<dbReference type="PANTHER" id="PTHR43712">
    <property type="entry name" value="PUTATIVE (AFU_ORTHOLOGUE AFUA_4G14580)-RELATED"/>
    <property type="match status" value="1"/>
</dbReference>
<evidence type="ECO:0000256" key="1">
    <source>
        <dbReference type="ARBA" id="ARBA00022603"/>
    </source>
</evidence>
<sequence>MSIDPRPQTDSQKQLVPTLKALLASIESSGSILLDALQNGSPQSDGELSIKTAADLDLPFHESAYVALHASQLRSSCERLAQLVTPPRHLILEAAGSLYITMAIDVVVKSDIATIIHKVSTDTGCNGVPVDILAEKSEMDSDLLGRLMRHLAVAGIFQETSLNVFKNTLPSLTLVNNPEFKTHLELITHEHAAAMPFFPELVSKRYSAPSASSPLYPVSAFSLYTGGQTWFEWLHSEANRSLNFNIAMRGMSQTEGLAFLPVDYPFHMLPAEKRIVDVGGGIGSLPTILLPSVPKLSFIVQDLAPAVSQATVNASPLMKQWIAEGKVQFCIQDCFSPQPSELDNSVFALKNIMHNYPDSEALKILVNLRKANPYKLLIIDRIVVPQLQEESKQYPKNMNTCLQASATMYDLTMALLVGGKNRTFEEWSHLLEQASFHLDNIFCLRASTGQAIIEATCK</sequence>
<feature type="domain" description="O-methyltransferase C-terminal" evidence="4">
    <location>
        <begin position="225"/>
        <end position="436"/>
    </location>
</feature>
<keyword evidence="2" id="KW-0808">Transferase</keyword>
<dbReference type="SUPFAM" id="SSF53335">
    <property type="entry name" value="S-adenosyl-L-methionine-dependent methyltransferases"/>
    <property type="match status" value="1"/>
</dbReference>
<dbReference type="SUPFAM" id="SSF46785">
    <property type="entry name" value="Winged helix' DNA-binding domain"/>
    <property type="match status" value="1"/>
</dbReference>
<dbReference type="InterPro" id="IPR036390">
    <property type="entry name" value="WH_DNA-bd_sf"/>
</dbReference>
<evidence type="ECO:0000256" key="2">
    <source>
        <dbReference type="ARBA" id="ARBA00022679"/>
    </source>
</evidence>
<dbReference type="InterPro" id="IPR001077">
    <property type="entry name" value="COMT_C"/>
</dbReference>
<name>A0A9P5U2D7_9AGAR</name>
<gene>
    <name evidence="5" type="ORF">BDP27DRAFT_1425747</name>
</gene>
<reference evidence="5" key="1">
    <citation type="submission" date="2020-11" db="EMBL/GenBank/DDBJ databases">
        <authorList>
            <consortium name="DOE Joint Genome Institute"/>
            <person name="Ahrendt S."/>
            <person name="Riley R."/>
            <person name="Andreopoulos W."/>
            <person name="Labutti K."/>
            <person name="Pangilinan J."/>
            <person name="Ruiz-Duenas F.J."/>
            <person name="Barrasa J.M."/>
            <person name="Sanchez-Garcia M."/>
            <person name="Camarero S."/>
            <person name="Miyauchi S."/>
            <person name="Serrano A."/>
            <person name="Linde D."/>
            <person name="Babiker R."/>
            <person name="Drula E."/>
            <person name="Ayuso-Fernandez I."/>
            <person name="Pacheco R."/>
            <person name="Padilla G."/>
            <person name="Ferreira P."/>
            <person name="Barriuso J."/>
            <person name="Kellner H."/>
            <person name="Castanera R."/>
            <person name="Alfaro M."/>
            <person name="Ramirez L."/>
            <person name="Pisabarro A.G."/>
            <person name="Kuo A."/>
            <person name="Tritt A."/>
            <person name="Lipzen A."/>
            <person name="He G."/>
            <person name="Yan M."/>
            <person name="Ng V."/>
            <person name="Cullen D."/>
            <person name="Martin F."/>
            <person name="Rosso M.-N."/>
            <person name="Henrissat B."/>
            <person name="Hibbett D."/>
            <person name="Martinez A.T."/>
            <person name="Grigoriev I.V."/>
        </authorList>
    </citation>
    <scope>NUCLEOTIDE SEQUENCE</scope>
    <source>
        <strain evidence="5">AH 40177</strain>
    </source>
</reference>
<dbReference type="GO" id="GO:0008171">
    <property type="term" value="F:O-methyltransferase activity"/>
    <property type="evidence" value="ECO:0007669"/>
    <property type="project" value="InterPro"/>
</dbReference>
<protein>
    <submittedName>
        <fullName evidence="5">O-methyltransferase-domain-containing protein</fullName>
    </submittedName>
</protein>
<dbReference type="PANTHER" id="PTHR43712:SF2">
    <property type="entry name" value="O-METHYLTRANSFERASE CICE"/>
    <property type="match status" value="1"/>
</dbReference>
<dbReference type="EMBL" id="JADNRY010000121">
    <property type="protein sequence ID" value="KAF9064545.1"/>
    <property type="molecule type" value="Genomic_DNA"/>
</dbReference>
<accession>A0A9P5U2D7</accession>
<keyword evidence="6" id="KW-1185">Reference proteome</keyword>
<comment type="caution">
    <text evidence="5">The sequence shown here is derived from an EMBL/GenBank/DDBJ whole genome shotgun (WGS) entry which is preliminary data.</text>
</comment>
<dbReference type="PROSITE" id="PS51683">
    <property type="entry name" value="SAM_OMT_II"/>
    <property type="match status" value="1"/>
</dbReference>
<evidence type="ECO:0000256" key="3">
    <source>
        <dbReference type="ARBA" id="ARBA00022691"/>
    </source>
</evidence>
<dbReference type="AlphaFoldDB" id="A0A9P5U2D7"/>
<dbReference type="InterPro" id="IPR016461">
    <property type="entry name" value="COMT-like"/>
</dbReference>
<dbReference type="Gene3D" id="1.10.10.10">
    <property type="entry name" value="Winged helix-like DNA-binding domain superfamily/Winged helix DNA-binding domain"/>
    <property type="match status" value="1"/>
</dbReference>
<dbReference type="GO" id="GO:0032259">
    <property type="term" value="P:methylation"/>
    <property type="evidence" value="ECO:0007669"/>
    <property type="project" value="UniProtKB-KW"/>
</dbReference>
<evidence type="ECO:0000259" key="4">
    <source>
        <dbReference type="Pfam" id="PF00891"/>
    </source>
</evidence>
<evidence type="ECO:0000313" key="5">
    <source>
        <dbReference type="EMBL" id="KAF9064545.1"/>
    </source>
</evidence>
<organism evidence="5 6">
    <name type="scientific">Rhodocollybia butyracea</name>
    <dbReference type="NCBI Taxonomy" id="206335"/>
    <lineage>
        <taxon>Eukaryota</taxon>
        <taxon>Fungi</taxon>
        <taxon>Dikarya</taxon>
        <taxon>Basidiomycota</taxon>
        <taxon>Agaricomycotina</taxon>
        <taxon>Agaricomycetes</taxon>
        <taxon>Agaricomycetidae</taxon>
        <taxon>Agaricales</taxon>
        <taxon>Marasmiineae</taxon>
        <taxon>Omphalotaceae</taxon>
        <taxon>Rhodocollybia</taxon>
    </lineage>
</organism>
<dbReference type="Pfam" id="PF00891">
    <property type="entry name" value="Methyltransf_2"/>
    <property type="match status" value="1"/>
</dbReference>
<dbReference type="OrthoDB" id="1606438at2759"/>
<dbReference type="InterPro" id="IPR036388">
    <property type="entry name" value="WH-like_DNA-bd_sf"/>
</dbReference>
<dbReference type="Proteomes" id="UP000772434">
    <property type="component" value="Unassembled WGS sequence"/>
</dbReference>